<dbReference type="RefSeq" id="WP_245897567.1">
    <property type="nucleotide sequence ID" value="NZ_ONZF01000003.1"/>
</dbReference>
<evidence type="ECO:0000313" key="2">
    <source>
        <dbReference type="EMBL" id="SPJ23837.1"/>
    </source>
</evidence>
<reference evidence="2 3" key="1">
    <citation type="submission" date="2018-03" db="EMBL/GenBank/DDBJ databases">
        <authorList>
            <person name="Keele B.F."/>
        </authorList>
    </citation>
    <scope>NUCLEOTIDE SEQUENCE [LARGE SCALE GENOMIC DNA]</scope>
    <source>
        <strain evidence="2 3">CECT 8504</strain>
    </source>
</reference>
<dbReference type="Proteomes" id="UP000244912">
    <property type="component" value="Unassembled WGS sequence"/>
</dbReference>
<sequence>MSALSTGMSQSRPARRLALNNPLHFWELYRQRRQLASLDAHLLRDLGIAPAARDAEVVRPAWDAPAHWMK</sequence>
<evidence type="ECO:0000313" key="3">
    <source>
        <dbReference type="Proteomes" id="UP000244912"/>
    </source>
</evidence>
<dbReference type="InterPro" id="IPR009506">
    <property type="entry name" value="YjiS-like"/>
</dbReference>
<protein>
    <recommendedName>
        <fullName evidence="1">YjiS-like domain-containing protein</fullName>
    </recommendedName>
</protein>
<feature type="domain" description="YjiS-like" evidence="1">
    <location>
        <begin position="26"/>
        <end position="51"/>
    </location>
</feature>
<dbReference type="AlphaFoldDB" id="A0A2R8BUI8"/>
<proteinExistence type="predicted"/>
<dbReference type="Pfam" id="PF06568">
    <property type="entry name" value="YjiS-like"/>
    <property type="match status" value="1"/>
</dbReference>
<evidence type="ECO:0000259" key="1">
    <source>
        <dbReference type="Pfam" id="PF06568"/>
    </source>
</evidence>
<name>A0A2R8BUI8_9RHOB</name>
<accession>A0A2R8BUI8</accession>
<organism evidence="2 3">
    <name type="scientific">Palleronia abyssalis</name>
    <dbReference type="NCBI Taxonomy" id="1501240"/>
    <lineage>
        <taxon>Bacteria</taxon>
        <taxon>Pseudomonadati</taxon>
        <taxon>Pseudomonadota</taxon>
        <taxon>Alphaproteobacteria</taxon>
        <taxon>Rhodobacterales</taxon>
        <taxon>Roseobacteraceae</taxon>
        <taxon>Palleronia</taxon>
    </lineage>
</organism>
<gene>
    <name evidence="2" type="ORF">PAA8504_01655</name>
</gene>
<dbReference type="EMBL" id="ONZF01000003">
    <property type="protein sequence ID" value="SPJ23837.1"/>
    <property type="molecule type" value="Genomic_DNA"/>
</dbReference>
<keyword evidence="3" id="KW-1185">Reference proteome</keyword>